<evidence type="ECO:0000313" key="1">
    <source>
        <dbReference type="EMBL" id="MDO9714436.1"/>
    </source>
</evidence>
<dbReference type="Proteomes" id="UP001243009">
    <property type="component" value="Unassembled WGS sequence"/>
</dbReference>
<dbReference type="RefSeq" id="WP_305109270.1">
    <property type="nucleotide sequence ID" value="NZ_JAUTWS010000258.1"/>
</dbReference>
<dbReference type="InterPro" id="IPR017853">
    <property type="entry name" value="GH"/>
</dbReference>
<dbReference type="EMBL" id="JAUTWS010000258">
    <property type="protein sequence ID" value="MDO9714436.1"/>
    <property type="molecule type" value="Genomic_DNA"/>
</dbReference>
<gene>
    <name evidence="1" type="ORF">Q7A36_39510</name>
</gene>
<feature type="non-terminal residue" evidence="1">
    <location>
        <position position="568"/>
    </location>
</feature>
<organism evidence="1 2">
    <name type="scientific">Paracraurococcus lichenis</name>
    <dbReference type="NCBI Taxonomy" id="3064888"/>
    <lineage>
        <taxon>Bacteria</taxon>
        <taxon>Pseudomonadati</taxon>
        <taxon>Pseudomonadota</taxon>
        <taxon>Alphaproteobacteria</taxon>
        <taxon>Acetobacterales</taxon>
        <taxon>Roseomonadaceae</taxon>
        <taxon>Paracraurococcus</taxon>
    </lineage>
</organism>
<accession>A0ABT9EE01</accession>
<comment type="caution">
    <text evidence="1">The sequence shown here is derived from an EMBL/GenBank/DDBJ whole genome shotgun (WGS) entry which is preliminary data.</text>
</comment>
<dbReference type="Gene3D" id="2.60.120.260">
    <property type="entry name" value="Galactose-binding domain-like"/>
    <property type="match status" value="1"/>
</dbReference>
<keyword evidence="2" id="KW-1185">Reference proteome</keyword>
<reference evidence="1 2" key="1">
    <citation type="submission" date="2023-08" db="EMBL/GenBank/DDBJ databases">
        <title>The draft genome sequence of Paracraurococcus sp. LOR1-02.</title>
        <authorList>
            <person name="Kingkaew E."/>
            <person name="Tanasupawat S."/>
        </authorList>
    </citation>
    <scope>NUCLEOTIDE SEQUENCE [LARGE SCALE GENOMIC DNA]</scope>
    <source>
        <strain evidence="1 2">LOR1-02</strain>
    </source>
</reference>
<protein>
    <recommendedName>
        <fullName evidence="3">Asl1-like glycosyl hydrolase catalytic domain-containing protein</fullName>
    </recommendedName>
</protein>
<name>A0ABT9EE01_9PROT</name>
<dbReference type="SUPFAM" id="SSF51445">
    <property type="entry name" value="(Trans)glycosidases"/>
    <property type="match status" value="1"/>
</dbReference>
<dbReference type="Gene3D" id="3.20.20.80">
    <property type="entry name" value="Glycosidases"/>
    <property type="match status" value="1"/>
</dbReference>
<evidence type="ECO:0000313" key="2">
    <source>
        <dbReference type="Proteomes" id="UP001243009"/>
    </source>
</evidence>
<evidence type="ECO:0008006" key="3">
    <source>
        <dbReference type="Google" id="ProtNLM"/>
    </source>
</evidence>
<proteinExistence type="predicted"/>
<sequence length="568" mass="59294">MTLYREVSGVVTRISYISGAVLESDQYASINSPAAWVSTADATASGGLAMLAGTAGGILSYSVDFSDIGTYWVTLRGKGTGNLDQTNAVSLALGGATQTDNLGWSLGYSWNSAQGAMPVTIVKPGVYTLTVTSVDTGFALDEISVQSAATTRPGDGRAQRAADFLDSLGVNTHIGYVDTAYANSQLVFKELNYLGVHNIRDGVAGPSMDYLINNGIKMLVVADRRGDAYGPNWLLGQLEAHATGILGVEGPNESDNPGWEVTYKGEVGLPALAALQADLYRAVHASTALNSNGKVTPVIGPSLGWSAQDQVGDLGAFADYANLHSYAQNGDAPSLSLANGLAQVQHSVDGKAVWITETGYDSNATAYWGVSEAVQGKYTPRVYLTDFVEGSPHTFVYELMDWKMSASGADTGGSGLFEADGTPRPAAVQLHNLTTELADTGAQAAGFTPGELHYVLSGMPSSGEDLLLQRSDGTFLLVLWNDVKGWSANASNAQDLSTHADLAVASVPISITLPAGYKAQALYDTQSGTSTALSDPLHPSLNLPDNAVVLEIVRTALGETPPAPADVT</sequence>